<dbReference type="CDD" id="cd13922">
    <property type="entry name" value="Azurin"/>
    <property type="match status" value="1"/>
</dbReference>
<protein>
    <recommendedName>
        <fullName evidence="5">Azurin</fullName>
    </recommendedName>
</protein>
<evidence type="ECO:0000256" key="1">
    <source>
        <dbReference type="ARBA" id="ARBA00022448"/>
    </source>
</evidence>
<evidence type="ECO:0000256" key="3">
    <source>
        <dbReference type="ARBA" id="ARBA00022982"/>
    </source>
</evidence>
<dbReference type="InterPro" id="IPR028871">
    <property type="entry name" value="BlueCu_1_BS"/>
</dbReference>
<dbReference type="InterPro" id="IPR050845">
    <property type="entry name" value="Cu-binding_ET"/>
</dbReference>
<keyword evidence="4 5" id="KW-0186">Copper</keyword>
<dbReference type="EMBL" id="JBBWWT010000003">
    <property type="protein sequence ID" value="MEL1264510.1"/>
    <property type="molecule type" value="Genomic_DNA"/>
</dbReference>
<keyword evidence="5" id="KW-0732">Signal</keyword>
<sequence>MNALSRGLAALVLLLAASATQAADNCTIALKADDAMKYDLSAVTVSASCPAIRIELVHTGKLPVAAMGHNVVITAATDVAAVASAGLKAGAAAHYLPKDDARIIASTVMIGGGQTASASFSGRKLVAGGDYAFFCSFPGHSALMKGKVNVVK</sequence>
<comment type="subcellular location">
    <subcellularLocation>
        <location evidence="5">Periplasm</location>
    </subcellularLocation>
</comment>
<keyword evidence="1 5" id="KW-0813">Transport</keyword>
<evidence type="ECO:0000313" key="8">
    <source>
        <dbReference type="Proteomes" id="UP001459204"/>
    </source>
</evidence>
<feature type="signal peptide" evidence="5">
    <location>
        <begin position="1"/>
        <end position="22"/>
    </location>
</feature>
<evidence type="ECO:0000256" key="5">
    <source>
        <dbReference type="RuleBase" id="RU363017"/>
    </source>
</evidence>
<dbReference type="PANTHER" id="PTHR38439">
    <property type="entry name" value="AURACYANIN-B"/>
    <property type="match status" value="1"/>
</dbReference>
<organism evidence="7 8">
    <name type="scientific">Pseudoxanthomonas putridarboris</name>
    <dbReference type="NCBI Taxonomy" id="752605"/>
    <lineage>
        <taxon>Bacteria</taxon>
        <taxon>Pseudomonadati</taxon>
        <taxon>Pseudomonadota</taxon>
        <taxon>Gammaproteobacteria</taxon>
        <taxon>Lysobacterales</taxon>
        <taxon>Lysobacteraceae</taxon>
        <taxon>Pseudoxanthomonas</taxon>
    </lineage>
</organism>
<evidence type="ECO:0000256" key="2">
    <source>
        <dbReference type="ARBA" id="ARBA00022723"/>
    </source>
</evidence>
<keyword evidence="8" id="KW-1185">Reference proteome</keyword>
<reference evidence="7 8" key="1">
    <citation type="submission" date="2024-04" db="EMBL/GenBank/DDBJ databases">
        <title>Draft genome sequence of Pseudoxanthomonas putridarboris WD12.</title>
        <authorList>
            <person name="Oh J."/>
        </authorList>
    </citation>
    <scope>NUCLEOTIDE SEQUENCE [LARGE SCALE GENOMIC DNA]</scope>
    <source>
        <strain evidence="7 8">WD12</strain>
    </source>
</reference>
<dbReference type="InterPro" id="IPR014068">
    <property type="entry name" value="Azurin"/>
</dbReference>
<comment type="function">
    <text evidence="5">Transfers electrons from cytochrome c551 to cytochrome oxidase.</text>
</comment>
<dbReference type="Gene3D" id="2.60.40.420">
    <property type="entry name" value="Cupredoxins - blue copper proteins"/>
    <property type="match status" value="1"/>
</dbReference>
<dbReference type="Pfam" id="PF00127">
    <property type="entry name" value="Copper-bind"/>
    <property type="match status" value="1"/>
</dbReference>
<gene>
    <name evidence="7" type="primary">azu</name>
    <name evidence="7" type="ORF">AAD027_09040</name>
</gene>
<evidence type="ECO:0000313" key="7">
    <source>
        <dbReference type="EMBL" id="MEL1264510.1"/>
    </source>
</evidence>
<dbReference type="InterPro" id="IPR000923">
    <property type="entry name" value="BlueCu_1"/>
</dbReference>
<dbReference type="PANTHER" id="PTHR38439:SF2">
    <property type="entry name" value="OUTER MEMBRANE PROTEIN H.8"/>
    <property type="match status" value="1"/>
</dbReference>
<dbReference type="PROSITE" id="PS00196">
    <property type="entry name" value="COPPER_BLUE"/>
    <property type="match status" value="1"/>
</dbReference>
<comment type="caution">
    <text evidence="7">The sequence shown here is derived from an EMBL/GenBank/DDBJ whole genome shotgun (WGS) entry which is preliminary data.</text>
</comment>
<dbReference type="NCBIfam" id="TIGR02695">
    <property type="entry name" value="azurin"/>
    <property type="match status" value="1"/>
</dbReference>
<feature type="domain" description="Blue (type 1) copper" evidence="6">
    <location>
        <begin position="30"/>
        <end position="150"/>
    </location>
</feature>
<evidence type="ECO:0000259" key="6">
    <source>
        <dbReference type="Pfam" id="PF00127"/>
    </source>
</evidence>
<proteinExistence type="predicted"/>
<keyword evidence="2 5" id="KW-0479">Metal-binding</keyword>
<name>A0ABU9IZV4_9GAMM</name>
<dbReference type="RefSeq" id="WP_341725689.1">
    <property type="nucleotide sequence ID" value="NZ_JBBWWT010000003.1"/>
</dbReference>
<keyword evidence="5" id="KW-0574">Periplasm</keyword>
<dbReference type="InterPro" id="IPR008972">
    <property type="entry name" value="Cupredoxin"/>
</dbReference>
<feature type="chain" id="PRO_5044969247" description="Azurin" evidence="5">
    <location>
        <begin position="23"/>
        <end position="152"/>
    </location>
</feature>
<accession>A0ABU9IZV4</accession>
<dbReference type="Proteomes" id="UP001459204">
    <property type="component" value="Unassembled WGS sequence"/>
</dbReference>
<dbReference type="SUPFAM" id="SSF49503">
    <property type="entry name" value="Cupredoxins"/>
    <property type="match status" value="1"/>
</dbReference>
<keyword evidence="3 5" id="KW-0249">Electron transport</keyword>
<evidence type="ECO:0000256" key="4">
    <source>
        <dbReference type="ARBA" id="ARBA00023008"/>
    </source>
</evidence>